<dbReference type="InterPro" id="IPR032687">
    <property type="entry name" value="AraC-type_N"/>
</dbReference>
<dbReference type="GO" id="GO:0003700">
    <property type="term" value="F:DNA-binding transcription factor activity"/>
    <property type="evidence" value="ECO:0007669"/>
    <property type="project" value="InterPro"/>
</dbReference>
<dbReference type="PANTHER" id="PTHR47894:SF1">
    <property type="entry name" value="HTH-TYPE TRANSCRIPTIONAL REGULATOR VQSM"/>
    <property type="match status" value="1"/>
</dbReference>
<dbReference type="RefSeq" id="WP_120628592.1">
    <property type="nucleotide sequence ID" value="NZ_RAWG01000241.1"/>
</dbReference>
<dbReference type="Pfam" id="PF12833">
    <property type="entry name" value="HTH_18"/>
    <property type="match status" value="1"/>
</dbReference>
<keyword evidence="2" id="KW-0238">DNA-binding</keyword>
<dbReference type="GO" id="GO:0000976">
    <property type="term" value="F:transcription cis-regulatory region binding"/>
    <property type="evidence" value="ECO:0007669"/>
    <property type="project" value="TreeGrafter"/>
</dbReference>
<evidence type="ECO:0000256" key="3">
    <source>
        <dbReference type="ARBA" id="ARBA00023163"/>
    </source>
</evidence>
<dbReference type="SMART" id="SM00342">
    <property type="entry name" value="HTH_ARAC"/>
    <property type="match status" value="1"/>
</dbReference>
<reference evidence="6" key="1">
    <citation type="submission" date="2018-09" db="EMBL/GenBank/DDBJ databases">
        <authorList>
            <person name="Livingstone P.G."/>
            <person name="Whitworth D.E."/>
        </authorList>
    </citation>
    <scope>NUCLEOTIDE SEQUENCE [LARGE SCALE GENOMIC DNA]</scope>
    <source>
        <strain evidence="6">CA040B</strain>
    </source>
</reference>
<dbReference type="PRINTS" id="PR00032">
    <property type="entry name" value="HTHARAC"/>
</dbReference>
<keyword evidence="1" id="KW-0805">Transcription regulation</keyword>
<dbReference type="InterPro" id="IPR018060">
    <property type="entry name" value="HTH_AraC"/>
</dbReference>
<keyword evidence="3" id="KW-0804">Transcription</keyword>
<feature type="domain" description="HTH araC/xylS-type" evidence="4">
    <location>
        <begin position="229"/>
        <end position="327"/>
    </location>
</feature>
<sequence length="340" mass="37123">MPPKSQTLVQLPRSLCVSLREAGVDLDALARRVGVASAAERLTLAQSDELLDQALLAVKDPSFVLTATARLRPELFGVVGLAAMAAPDLGTALARLERYKRLFSSDTLELTRTREGVRILLHLGRPEHASASFRAELEFTFLVAFSRRMTGTQVVPVRVERRGPPVAHRGRSEAFLGIAVSYRQPQDVLVLSALDLARPLVSSSPELAGLLGARAEALLKERGTDDVVGQVRAVLRRMLTGDEPTLDAVSRALGVSSRGLQRRLSEARTSFVTLLREVRCDVACEHLSGTDIDLAELSFLLGFSEPSAFHRAFRRWRGVTPADFRRASRTRAPGRSTGRA</sequence>
<evidence type="ECO:0000256" key="2">
    <source>
        <dbReference type="ARBA" id="ARBA00023125"/>
    </source>
</evidence>
<dbReference type="PANTHER" id="PTHR47894">
    <property type="entry name" value="HTH-TYPE TRANSCRIPTIONAL REGULATOR GADX"/>
    <property type="match status" value="1"/>
</dbReference>
<dbReference type="SUPFAM" id="SSF46689">
    <property type="entry name" value="Homeodomain-like"/>
    <property type="match status" value="1"/>
</dbReference>
<dbReference type="GO" id="GO:0005829">
    <property type="term" value="C:cytosol"/>
    <property type="evidence" value="ECO:0007669"/>
    <property type="project" value="TreeGrafter"/>
</dbReference>
<dbReference type="PROSITE" id="PS01124">
    <property type="entry name" value="HTH_ARAC_FAMILY_2"/>
    <property type="match status" value="1"/>
</dbReference>
<dbReference type="OrthoDB" id="9816010at2"/>
<name>A0A3A8MZK8_9BACT</name>
<dbReference type="InterPro" id="IPR009057">
    <property type="entry name" value="Homeodomain-like_sf"/>
</dbReference>
<evidence type="ECO:0000313" key="6">
    <source>
        <dbReference type="Proteomes" id="UP000273405"/>
    </source>
</evidence>
<dbReference type="Pfam" id="PF12625">
    <property type="entry name" value="Arabinose_bd"/>
    <property type="match status" value="1"/>
</dbReference>
<evidence type="ECO:0000259" key="4">
    <source>
        <dbReference type="PROSITE" id="PS01124"/>
    </source>
</evidence>
<proteinExistence type="predicted"/>
<dbReference type="AlphaFoldDB" id="A0A3A8MZK8"/>
<accession>A0A3A8MZK8</accession>
<comment type="caution">
    <text evidence="5">The sequence shown here is derived from an EMBL/GenBank/DDBJ whole genome shotgun (WGS) entry which is preliminary data.</text>
</comment>
<evidence type="ECO:0000256" key="1">
    <source>
        <dbReference type="ARBA" id="ARBA00023015"/>
    </source>
</evidence>
<organism evidence="5 6">
    <name type="scientific">Corallococcus sicarius</name>
    <dbReference type="NCBI Taxonomy" id="2316726"/>
    <lineage>
        <taxon>Bacteria</taxon>
        <taxon>Pseudomonadati</taxon>
        <taxon>Myxococcota</taxon>
        <taxon>Myxococcia</taxon>
        <taxon>Myxococcales</taxon>
        <taxon>Cystobacterineae</taxon>
        <taxon>Myxococcaceae</taxon>
        <taxon>Corallococcus</taxon>
    </lineage>
</organism>
<dbReference type="Gene3D" id="1.10.10.60">
    <property type="entry name" value="Homeodomain-like"/>
    <property type="match status" value="1"/>
</dbReference>
<dbReference type="Proteomes" id="UP000273405">
    <property type="component" value="Unassembled WGS sequence"/>
</dbReference>
<dbReference type="EMBL" id="RAWG01000241">
    <property type="protein sequence ID" value="RKH37456.1"/>
    <property type="molecule type" value="Genomic_DNA"/>
</dbReference>
<evidence type="ECO:0000313" key="5">
    <source>
        <dbReference type="EMBL" id="RKH37456.1"/>
    </source>
</evidence>
<gene>
    <name evidence="5" type="ORF">D7X12_29505</name>
</gene>
<dbReference type="InterPro" id="IPR020449">
    <property type="entry name" value="Tscrpt_reg_AraC-type_HTH"/>
</dbReference>
<keyword evidence="6" id="KW-1185">Reference proteome</keyword>
<protein>
    <submittedName>
        <fullName evidence="5">AraC family transcriptional regulator</fullName>
    </submittedName>
</protein>